<proteinExistence type="inferred from homology"/>
<dbReference type="FunFam" id="3.30.590.10:FF:000005">
    <property type="entry name" value="Probable glutamine synthetase"/>
    <property type="match status" value="1"/>
</dbReference>
<dbReference type="SMART" id="SM01230">
    <property type="entry name" value="Gln-synt_C"/>
    <property type="match status" value="1"/>
</dbReference>
<keyword evidence="4" id="KW-0067">ATP-binding</keyword>
<keyword evidence="3" id="KW-0547">Nucleotide-binding</keyword>
<dbReference type="InterPro" id="IPR008146">
    <property type="entry name" value="Gln_synth_cat_dom"/>
</dbReference>
<evidence type="ECO:0000256" key="1">
    <source>
        <dbReference type="ARBA" id="ARBA00009897"/>
    </source>
</evidence>
<protein>
    <submittedName>
        <fullName evidence="8">L-glutamine synthetase</fullName>
    </submittedName>
</protein>
<dbReference type="GO" id="GO:0042402">
    <property type="term" value="P:biogenic amine catabolic process"/>
    <property type="evidence" value="ECO:0007669"/>
    <property type="project" value="UniProtKB-ARBA"/>
</dbReference>
<dbReference type="SUPFAM" id="SSF54368">
    <property type="entry name" value="Glutamine synthetase, N-terminal domain"/>
    <property type="match status" value="1"/>
</dbReference>
<dbReference type="Gene3D" id="3.10.20.70">
    <property type="entry name" value="Glutamine synthetase, N-terminal domain"/>
    <property type="match status" value="1"/>
</dbReference>
<gene>
    <name evidence="8" type="ORF">SAMN05660206_11144</name>
</gene>
<dbReference type="Gene3D" id="3.30.590.10">
    <property type="entry name" value="Glutamine synthetase/guanido kinase, catalytic domain"/>
    <property type="match status" value="1"/>
</dbReference>
<sequence length="453" mass="51368">MMDKNEIISKLKASEHSHIKVAIVDIDGVLRGKFMHREKFISALNSDFGFCSVVFGWDMNDLAYDNVDITGWHTGYGDMPAYIDPTTYRMIPWQDDMPFFLGDFNDGSSKDQNVCPRTLLKKILEEAISMGYQPAFSQEFEWFNFNETPQSQSPKTFKHLEPLTPGMFGYSILRISDNCPFFMDMLTMLESLRVPLEGLHTETGPGVLEAAIQYSDILEAADRAVLFKSAVKEIGKKHGIMASFMAKQTKELPGCSGHVHQSLWNADNTQNLFYDESREHGISELMEQFIAGQLHCLPEILPMFAPTVNSYKRLTEGAWAPTTLTWGIDNRTTALRIIPGNKKSTRIEHRVVGSDVNPYLAMAACLASGLYGIKNKLSLDTPLTKGNGYRDMGAGKLPTNLYEAAHSMKHSVLAKEMFGTTFVEHFTQTRLWEWRQFAEQVTDWETKRYFEII</sequence>
<dbReference type="InterPro" id="IPR014746">
    <property type="entry name" value="Gln_synth/guanido_kin_cat_dom"/>
</dbReference>
<evidence type="ECO:0000313" key="8">
    <source>
        <dbReference type="EMBL" id="SFT08233.1"/>
    </source>
</evidence>
<comment type="similarity">
    <text evidence="1 5 6">Belongs to the glutamine synthetase family.</text>
</comment>
<evidence type="ECO:0000313" key="9">
    <source>
        <dbReference type="Proteomes" id="UP000198785"/>
    </source>
</evidence>
<evidence type="ECO:0000256" key="2">
    <source>
        <dbReference type="ARBA" id="ARBA00022598"/>
    </source>
</evidence>
<keyword evidence="9" id="KW-1185">Reference proteome</keyword>
<evidence type="ECO:0000256" key="3">
    <source>
        <dbReference type="ARBA" id="ARBA00022741"/>
    </source>
</evidence>
<dbReference type="PROSITE" id="PS51987">
    <property type="entry name" value="GS_CATALYTIC"/>
    <property type="match status" value="1"/>
</dbReference>
<dbReference type="InterPro" id="IPR036651">
    <property type="entry name" value="Gln_synt_N_sf"/>
</dbReference>
<dbReference type="AlphaFoldDB" id="A0A1I6V3G5"/>
<name>A0A1I6V3G5_9SPHI</name>
<organism evidence="8 9">
    <name type="scientific">Sphingobacterium wenxiniae</name>
    <dbReference type="NCBI Taxonomy" id="683125"/>
    <lineage>
        <taxon>Bacteria</taxon>
        <taxon>Pseudomonadati</taxon>
        <taxon>Bacteroidota</taxon>
        <taxon>Sphingobacteriia</taxon>
        <taxon>Sphingobacteriales</taxon>
        <taxon>Sphingobacteriaceae</taxon>
        <taxon>Sphingobacterium</taxon>
    </lineage>
</organism>
<dbReference type="Proteomes" id="UP000198785">
    <property type="component" value="Unassembled WGS sequence"/>
</dbReference>
<dbReference type="GO" id="GO:0005524">
    <property type="term" value="F:ATP binding"/>
    <property type="evidence" value="ECO:0007669"/>
    <property type="project" value="UniProtKB-KW"/>
</dbReference>
<dbReference type="PANTHER" id="PTHR43785:SF12">
    <property type="entry name" value="TYPE-1 GLUTAMINE SYNTHETASE 2"/>
    <property type="match status" value="1"/>
</dbReference>
<evidence type="ECO:0000256" key="6">
    <source>
        <dbReference type="RuleBase" id="RU000384"/>
    </source>
</evidence>
<accession>A0A1I6V3G5</accession>
<keyword evidence="2" id="KW-0436">Ligase</keyword>
<reference evidence="8 9" key="1">
    <citation type="submission" date="2016-10" db="EMBL/GenBank/DDBJ databases">
        <authorList>
            <person name="de Groot N.N."/>
        </authorList>
    </citation>
    <scope>NUCLEOTIDE SEQUENCE [LARGE SCALE GENOMIC DNA]</scope>
    <source>
        <strain evidence="8 9">DSM 22789</strain>
    </source>
</reference>
<dbReference type="PANTHER" id="PTHR43785">
    <property type="entry name" value="GAMMA-GLUTAMYLPUTRESCINE SYNTHETASE"/>
    <property type="match status" value="1"/>
</dbReference>
<dbReference type="Pfam" id="PF00120">
    <property type="entry name" value="Gln-synt_C"/>
    <property type="match status" value="1"/>
</dbReference>
<dbReference type="GO" id="GO:0006542">
    <property type="term" value="P:glutamine biosynthetic process"/>
    <property type="evidence" value="ECO:0007669"/>
    <property type="project" value="InterPro"/>
</dbReference>
<evidence type="ECO:0000256" key="4">
    <source>
        <dbReference type="ARBA" id="ARBA00022840"/>
    </source>
</evidence>
<dbReference type="EMBL" id="FOZZ01000011">
    <property type="protein sequence ID" value="SFT08233.1"/>
    <property type="molecule type" value="Genomic_DNA"/>
</dbReference>
<dbReference type="GO" id="GO:0004356">
    <property type="term" value="F:glutamine synthetase activity"/>
    <property type="evidence" value="ECO:0007669"/>
    <property type="project" value="InterPro"/>
</dbReference>
<evidence type="ECO:0000256" key="5">
    <source>
        <dbReference type="PROSITE-ProRule" id="PRU01331"/>
    </source>
</evidence>
<dbReference type="SUPFAM" id="SSF55931">
    <property type="entry name" value="Glutamine synthetase/guanido kinase"/>
    <property type="match status" value="1"/>
</dbReference>
<feature type="domain" description="GS catalytic" evidence="7">
    <location>
        <begin position="116"/>
        <end position="453"/>
    </location>
</feature>
<dbReference type="STRING" id="683125.SAMN05660206_11144"/>
<dbReference type="GO" id="GO:0006576">
    <property type="term" value="P:biogenic amine metabolic process"/>
    <property type="evidence" value="ECO:0007669"/>
    <property type="project" value="UniProtKB-ARBA"/>
</dbReference>
<dbReference type="RefSeq" id="WP_244525909.1">
    <property type="nucleotide sequence ID" value="NZ_FOZZ01000011.1"/>
</dbReference>
<evidence type="ECO:0000259" key="7">
    <source>
        <dbReference type="PROSITE" id="PS51987"/>
    </source>
</evidence>